<name>A0A1H9USX8_9BACI</name>
<dbReference type="InterPro" id="IPR056944">
    <property type="entry name" value="Tubby_C-like"/>
</dbReference>
<dbReference type="EMBL" id="FOGT01000008">
    <property type="protein sequence ID" value="SES12458.1"/>
    <property type="molecule type" value="Genomic_DNA"/>
</dbReference>
<dbReference type="AlphaFoldDB" id="A0A1H9USX8"/>
<sequence>MLNITFKIPLYKHSVKEVDVFKENEKLGTMQRYNKNPFIHRFGRHISHKLIANIRVTEPEGINVKYDISADNPWQRMIKMGTFSIYDSHSLIGHAGDNRKLGVILNFSIGDKKYRAFSKIKELREINFYKITGDSETHIGTAERTLNPAVNEMNIRLNEDNDLDPLLVAGLCYLHTMV</sequence>
<reference evidence="3" key="1">
    <citation type="submission" date="2016-10" db="EMBL/GenBank/DDBJ databases">
        <authorList>
            <person name="Varghese N."/>
            <person name="Submissions S."/>
        </authorList>
    </citation>
    <scope>NUCLEOTIDE SEQUENCE [LARGE SCALE GENOMIC DNA]</scope>
    <source>
        <strain evidence="3">S9</strain>
    </source>
</reference>
<dbReference type="RefSeq" id="WP_093052075.1">
    <property type="nucleotide sequence ID" value="NZ_FOGT01000008.1"/>
</dbReference>
<dbReference type="Proteomes" id="UP000198571">
    <property type="component" value="Unassembled WGS sequence"/>
</dbReference>
<organism evidence="2 3">
    <name type="scientific">Salipaludibacillus aurantiacus</name>
    <dbReference type="NCBI Taxonomy" id="1601833"/>
    <lineage>
        <taxon>Bacteria</taxon>
        <taxon>Bacillati</taxon>
        <taxon>Bacillota</taxon>
        <taxon>Bacilli</taxon>
        <taxon>Bacillales</taxon>
        <taxon>Bacillaceae</taxon>
    </lineage>
</organism>
<keyword evidence="3" id="KW-1185">Reference proteome</keyword>
<protein>
    <recommendedName>
        <fullName evidence="1">Tubby C-terminal domain-containing protein</fullName>
    </recommendedName>
</protein>
<evidence type="ECO:0000313" key="3">
    <source>
        <dbReference type="Proteomes" id="UP000198571"/>
    </source>
</evidence>
<evidence type="ECO:0000313" key="2">
    <source>
        <dbReference type="EMBL" id="SES12458.1"/>
    </source>
</evidence>
<dbReference type="Pfam" id="PF23728">
    <property type="entry name" value="Tubby_C_like"/>
    <property type="match status" value="1"/>
</dbReference>
<evidence type="ECO:0000259" key="1">
    <source>
        <dbReference type="Pfam" id="PF23728"/>
    </source>
</evidence>
<accession>A0A1H9USX8</accession>
<proteinExistence type="predicted"/>
<feature type="domain" description="Tubby C-terminal" evidence="1">
    <location>
        <begin position="5"/>
        <end position="174"/>
    </location>
</feature>
<gene>
    <name evidence="2" type="ORF">SAMN05518684_108148</name>
</gene>